<name>A0A3M9X5A6_9HYPH</name>
<protein>
    <submittedName>
        <fullName evidence="3">ATP-grasp domain-containing protein</fullName>
    </submittedName>
</protein>
<evidence type="ECO:0000313" key="4">
    <source>
        <dbReference type="Proteomes" id="UP000275436"/>
    </source>
</evidence>
<evidence type="ECO:0000259" key="2">
    <source>
        <dbReference type="PROSITE" id="PS50975"/>
    </source>
</evidence>
<dbReference type="InterPro" id="IPR011761">
    <property type="entry name" value="ATP-grasp"/>
</dbReference>
<organism evidence="3 4">
    <name type="scientific">Mesorhizobium japonicum</name>
    <dbReference type="NCBI Taxonomy" id="2066070"/>
    <lineage>
        <taxon>Bacteria</taxon>
        <taxon>Pseudomonadati</taxon>
        <taxon>Pseudomonadota</taxon>
        <taxon>Alphaproteobacteria</taxon>
        <taxon>Hyphomicrobiales</taxon>
        <taxon>Phyllobacteriaceae</taxon>
        <taxon>Mesorhizobium</taxon>
    </lineage>
</organism>
<reference evidence="3 4" key="1">
    <citation type="journal article" date="2018" name="Mol. Plant Microbe Interact.">
        <title>Taxonomically Different Co-Microsymbionts of a Relict Legume, Oxytropis popoviana, Have Complementary Sets of Symbiotic Genes and Together Increase the Efficiency of Plant Nodulation.</title>
        <authorList>
            <person name="Safronova V."/>
            <person name="Belimov A."/>
            <person name="Sazanova A."/>
            <person name="Chirak E."/>
            <person name="Verkhozina A."/>
            <person name="Kuznetsova I."/>
            <person name="Andronov E."/>
            <person name="Puhalsky J."/>
            <person name="Tikhonovich I."/>
        </authorList>
    </citation>
    <scope>NUCLEOTIDE SEQUENCE [LARGE SCALE GENOMIC DNA]</scope>
    <source>
        <strain evidence="3 4">Opo-235</strain>
    </source>
</reference>
<dbReference type="AlphaFoldDB" id="A0A3M9X5A6"/>
<gene>
    <name evidence="3" type="ORF">DNR46_24230</name>
</gene>
<feature type="domain" description="ATP-grasp" evidence="2">
    <location>
        <begin position="131"/>
        <end position="322"/>
    </location>
</feature>
<dbReference type="Gene3D" id="3.30.470.20">
    <property type="entry name" value="ATP-grasp fold, B domain"/>
    <property type="match status" value="1"/>
</dbReference>
<dbReference type="GO" id="GO:0005524">
    <property type="term" value="F:ATP binding"/>
    <property type="evidence" value="ECO:0007669"/>
    <property type="project" value="UniProtKB-UniRule"/>
</dbReference>
<dbReference type="Proteomes" id="UP000275436">
    <property type="component" value="Unassembled WGS sequence"/>
</dbReference>
<comment type="caution">
    <text evidence="3">The sequence shown here is derived from an EMBL/GenBank/DDBJ whole genome shotgun (WGS) entry which is preliminary data.</text>
</comment>
<dbReference type="SUPFAM" id="SSF56059">
    <property type="entry name" value="Glutathione synthetase ATP-binding domain-like"/>
    <property type="match status" value="1"/>
</dbReference>
<proteinExistence type="predicted"/>
<dbReference type="EMBL" id="QKOD01000007">
    <property type="protein sequence ID" value="RNJ43075.1"/>
    <property type="molecule type" value="Genomic_DNA"/>
</dbReference>
<dbReference type="RefSeq" id="WP_123169143.1">
    <property type="nucleotide sequence ID" value="NZ_QKOD01000007.1"/>
</dbReference>
<dbReference type="PROSITE" id="PS50975">
    <property type="entry name" value="ATP_GRASP"/>
    <property type="match status" value="1"/>
</dbReference>
<keyword evidence="1" id="KW-0067">ATP-binding</keyword>
<evidence type="ECO:0000256" key="1">
    <source>
        <dbReference type="PROSITE-ProRule" id="PRU00409"/>
    </source>
</evidence>
<accession>A0A3M9X5A6</accession>
<keyword evidence="1" id="KW-0547">Nucleotide-binding</keyword>
<evidence type="ECO:0000313" key="3">
    <source>
        <dbReference type="EMBL" id="RNJ43075.1"/>
    </source>
</evidence>
<sequence>MHPQSQMDDRLPSRPAGVLILGGAHGTLALARSFGARKVPVWLVSNDTPLPSFSRYAQRTMTWPGPDDGGAVAFLLDLAEVHGLGGFLLIAGGDPEVRFVSQSIDQLSAAFDVVLPPWQQLKWVCEKPLLYRRAGELGLAVPLTYEISSLEQAEAAELRFPVILKPNMGGRSRFARAKAVLASDKAAFSTAYTWAAEEIGSDNVVVQEMIPGGGEGQFSYAALWNEGAPVAEFTARRTRQYPVDFGYTSTFVEVVDETQLIDAARRLLGSIAHHGLVEVEFKRDARDGSMKVLDVNPRPWTWFGLGAAAGVDLGAMLWAIKSGQTVRTAPARPNTSWMYLVRDMVAAGRLISSGRLAKRAYFSSFTGVRAWATFQANDPMPGLIDVPLTAWRVLTRRILSAILTWKCLGRRRDGVSSTAAETDRRDR</sequence>
<dbReference type="GO" id="GO:0046872">
    <property type="term" value="F:metal ion binding"/>
    <property type="evidence" value="ECO:0007669"/>
    <property type="project" value="InterPro"/>
</dbReference>